<comment type="similarity">
    <text evidence="11 12">Belongs to the TonB-dependent receptor family.</text>
</comment>
<evidence type="ECO:0000256" key="1">
    <source>
        <dbReference type="ARBA" id="ARBA00004571"/>
    </source>
</evidence>
<dbReference type="GO" id="GO:0009279">
    <property type="term" value="C:cell outer membrane"/>
    <property type="evidence" value="ECO:0007669"/>
    <property type="project" value="UniProtKB-SubCell"/>
</dbReference>
<evidence type="ECO:0000256" key="2">
    <source>
        <dbReference type="ARBA" id="ARBA00022448"/>
    </source>
</evidence>
<dbReference type="Proteomes" id="UP000063229">
    <property type="component" value="Chromosome"/>
</dbReference>
<keyword evidence="3 11" id="KW-1134">Transmembrane beta strand</keyword>
<dbReference type="Pfam" id="PF00593">
    <property type="entry name" value="TonB_dep_Rec_b-barrel"/>
    <property type="match status" value="1"/>
</dbReference>
<dbReference type="Pfam" id="PF07715">
    <property type="entry name" value="Plug"/>
    <property type="match status" value="1"/>
</dbReference>
<evidence type="ECO:0000256" key="4">
    <source>
        <dbReference type="ARBA" id="ARBA00022496"/>
    </source>
</evidence>
<keyword evidence="5 11" id="KW-0812">Transmembrane</keyword>
<feature type="domain" description="TonB-dependent receptor plug" evidence="15">
    <location>
        <begin position="57"/>
        <end position="163"/>
    </location>
</feature>
<keyword evidence="6" id="KW-0408">Iron</keyword>
<keyword evidence="9 11" id="KW-0472">Membrane</keyword>
<evidence type="ECO:0000256" key="6">
    <source>
        <dbReference type="ARBA" id="ARBA00023004"/>
    </source>
</evidence>
<dbReference type="SUPFAM" id="SSF56935">
    <property type="entry name" value="Porins"/>
    <property type="match status" value="1"/>
</dbReference>
<reference evidence="16 17" key="1">
    <citation type="submission" date="2016-01" db="EMBL/GenBank/DDBJ databases">
        <authorList>
            <person name="McClelland M."/>
            <person name="Jain A."/>
            <person name="Saraogi P."/>
            <person name="Mendelson R."/>
            <person name="Westerman R."/>
            <person name="SanMiguel P."/>
            <person name="Csonka L."/>
        </authorList>
    </citation>
    <scope>NUCLEOTIDE SEQUENCE [LARGE SCALE GENOMIC DNA]</scope>
    <source>
        <strain evidence="16 17">NCPPB 2472</strain>
    </source>
</reference>
<evidence type="ECO:0000313" key="16">
    <source>
        <dbReference type="EMBL" id="AMB87217.1"/>
    </source>
</evidence>
<dbReference type="PANTHER" id="PTHR32552:SF81">
    <property type="entry name" value="TONB-DEPENDENT OUTER MEMBRANE RECEPTOR"/>
    <property type="match status" value="1"/>
</dbReference>
<proteinExistence type="inferred from homology"/>
<dbReference type="RefSeq" id="WP_060783518.1">
    <property type="nucleotide sequence ID" value="NZ_CP014135.1"/>
</dbReference>
<keyword evidence="13" id="KW-0732">Signal</keyword>
<name>A0A0X1T569_PSEAA</name>
<feature type="chain" id="PRO_5007036040" evidence="13">
    <location>
        <begin position="23"/>
        <end position="791"/>
    </location>
</feature>
<evidence type="ECO:0000256" key="7">
    <source>
        <dbReference type="ARBA" id="ARBA00023065"/>
    </source>
</evidence>
<evidence type="ECO:0000256" key="5">
    <source>
        <dbReference type="ARBA" id="ARBA00022692"/>
    </source>
</evidence>
<keyword evidence="10 11" id="KW-0998">Cell outer membrane</keyword>
<dbReference type="Gene3D" id="2.40.170.20">
    <property type="entry name" value="TonB-dependent receptor, beta-barrel domain"/>
    <property type="match status" value="1"/>
</dbReference>
<dbReference type="PANTHER" id="PTHR32552">
    <property type="entry name" value="FERRICHROME IRON RECEPTOR-RELATED"/>
    <property type="match status" value="1"/>
</dbReference>
<sequence length="791" mass="87637">MLGLGGRLLLLGSLSTVPWASANVVDEALARRMSSSPNKLVLDETPVTARRREENPQQVPIAINVLYGEQLEEAGLHSLQDIQQRVPGLVVSGHDSRYTGIGLRGFGASAYNDGLEGSVGTYVDGVYLARQGMALTELLDIERIEVLRGPQGTLFGKNTTAGALNIVTRQPTFYPESQLEASYGEHGMRQYRGTISGAVLDDVLAGRLSIFDRTVDGRVENLVDGARLGDADSQGLRGQLLWTPNVDFSARLMGDYAQQNEAGNVLLVNHYGTQTRERAKFFGYPLSEPDPYRRQTRIDAPGRPRTLQNGLSLELNWDLDDAMRFTSITAYRDWDYRAGRDGDSSALAVAQSDTELGHRQFSQELRLSGAASSSLDYVVGLYYLRQHLDREIDVEFGKDAAPWFVGDQLAVLHDLYGITFTDPSQVPALLLEGARQRFDGEQRSDSRALYGQLSWRPLERLELTGGLRYSRERKDGWISRDTSNLASLAGLPATFQAGGQLLRDIALGGGYYRQDSMAQGNLSSLLSASYRVSDAVMGYVSWSRGYKAGGINFDVVGPFTAPTFDAERATSLELGMKTRFWDERAMLDLALYQTDVDSYQALTYSPPASLFAPPLRDNLINVGKVRLRGIELDSAWQLHPRLNLRVGLAWSDARYRSFANAPCPPGSGQWTCDLSGDRLYNAPEWSVSSGLDYTHPLPYGLEAYSGLDYSFRSGYYGTLERGEGSYQPSYGLTHLRVGLRSQDRTWEVEGWVRNLFDRRYITAVYSLLGAGDYGVVPGDQRTIGTTVRMRY</sequence>
<protein>
    <submittedName>
        <fullName evidence="16">TonB-dependent receptor</fullName>
    </submittedName>
</protein>
<evidence type="ECO:0000256" key="3">
    <source>
        <dbReference type="ARBA" id="ARBA00022452"/>
    </source>
</evidence>
<keyword evidence="16" id="KW-0675">Receptor</keyword>
<feature type="domain" description="TonB-dependent receptor-like beta-barrel" evidence="14">
    <location>
        <begin position="266"/>
        <end position="755"/>
    </location>
</feature>
<dbReference type="EMBL" id="CP014135">
    <property type="protein sequence ID" value="AMB87217.1"/>
    <property type="molecule type" value="Genomic_DNA"/>
</dbReference>
<organism evidence="16 17">
    <name type="scientific">Pseudomonas agarici</name>
    <dbReference type="NCBI Taxonomy" id="46677"/>
    <lineage>
        <taxon>Bacteria</taxon>
        <taxon>Pseudomonadati</taxon>
        <taxon>Pseudomonadota</taxon>
        <taxon>Gammaproteobacteria</taxon>
        <taxon>Pseudomonadales</taxon>
        <taxon>Pseudomonadaceae</taxon>
        <taxon>Pseudomonas</taxon>
    </lineage>
</organism>
<dbReference type="InterPro" id="IPR000531">
    <property type="entry name" value="Beta-barrel_TonB"/>
</dbReference>
<dbReference type="AlphaFoldDB" id="A0A0X1T569"/>
<evidence type="ECO:0000256" key="8">
    <source>
        <dbReference type="ARBA" id="ARBA00023077"/>
    </source>
</evidence>
<keyword evidence="8 12" id="KW-0798">TonB box</keyword>
<dbReference type="STRING" id="46677.AWM79_18730"/>
<dbReference type="PROSITE" id="PS52016">
    <property type="entry name" value="TONB_DEPENDENT_REC_3"/>
    <property type="match status" value="1"/>
</dbReference>
<evidence type="ECO:0000256" key="13">
    <source>
        <dbReference type="SAM" id="SignalP"/>
    </source>
</evidence>
<evidence type="ECO:0000256" key="12">
    <source>
        <dbReference type="RuleBase" id="RU003357"/>
    </source>
</evidence>
<dbReference type="InterPro" id="IPR036942">
    <property type="entry name" value="Beta-barrel_TonB_sf"/>
</dbReference>
<evidence type="ECO:0000256" key="10">
    <source>
        <dbReference type="ARBA" id="ARBA00023237"/>
    </source>
</evidence>
<comment type="subcellular location">
    <subcellularLocation>
        <location evidence="1 11">Cell outer membrane</location>
        <topology evidence="1 11">Multi-pass membrane protein</topology>
    </subcellularLocation>
</comment>
<keyword evidence="7" id="KW-0406">Ion transport</keyword>
<evidence type="ECO:0000259" key="15">
    <source>
        <dbReference type="Pfam" id="PF07715"/>
    </source>
</evidence>
<dbReference type="InterPro" id="IPR012910">
    <property type="entry name" value="Plug_dom"/>
</dbReference>
<dbReference type="KEGG" id="pagb:AWM79_18730"/>
<keyword evidence="4" id="KW-0410">Iron transport</keyword>
<dbReference type="InterPro" id="IPR039426">
    <property type="entry name" value="TonB-dep_rcpt-like"/>
</dbReference>
<accession>A0A0X1T569</accession>
<evidence type="ECO:0000313" key="17">
    <source>
        <dbReference type="Proteomes" id="UP000063229"/>
    </source>
</evidence>
<keyword evidence="2 11" id="KW-0813">Transport</keyword>
<evidence type="ECO:0000256" key="9">
    <source>
        <dbReference type="ARBA" id="ARBA00023136"/>
    </source>
</evidence>
<evidence type="ECO:0000259" key="14">
    <source>
        <dbReference type="Pfam" id="PF00593"/>
    </source>
</evidence>
<dbReference type="GO" id="GO:0006826">
    <property type="term" value="P:iron ion transport"/>
    <property type="evidence" value="ECO:0007669"/>
    <property type="project" value="UniProtKB-KW"/>
</dbReference>
<dbReference type="CDD" id="cd01347">
    <property type="entry name" value="ligand_gated_channel"/>
    <property type="match status" value="1"/>
</dbReference>
<gene>
    <name evidence="16" type="ORF">AWM79_18730</name>
</gene>
<keyword evidence="17" id="KW-1185">Reference proteome</keyword>
<evidence type="ECO:0000256" key="11">
    <source>
        <dbReference type="PROSITE-ProRule" id="PRU01360"/>
    </source>
</evidence>
<feature type="signal peptide" evidence="13">
    <location>
        <begin position="1"/>
        <end position="22"/>
    </location>
</feature>